<keyword evidence="5" id="KW-1185">Reference proteome</keyword>
<dbReference type="EMBL" id="BORJ01000017">
    <property type="protein sequence ID" value="GIN98748.1"/>
    <property type="molecule type" value="Genomic_DNA"/>
</dbReference>
<keyword evidence="1 2" id="KW-0812">Transmembrane</keyword>
<reference evidence="3 4" key="1">
    <citation type="submission" date="2018-12" db="EMBL/GenBank/DDBJ databases">
        <authorList>
            <person name="Sun L."/>
            <person name="Chen Z."/>
        </authorList>
    </citation>
    <scope>NUCLEOTIDE SEQUENCE [LARGE SCALE GENOMIC DNA]</scope>
    <source>
        <strain evidence="3 4">LMG 29736</strain>
    </source>
</reference>
<evidence type="ECO:0000313" key="5">
    <source>
        <dbReference type="Proteomes" id="UP000680670"/>
    </source>
</evidence>
<evidence type="ECO:0000256" key="1">
    <source>
        <dbReference type="SAM" id="Phobius"/>
    </source>
</evidence>
<feature type="transmembrane region" description="Helical" evidence="1">
    <location>
        <begin position="123"/>
        <end position="140"/>
    </location>
</feature>
<dbReference type="OrthoDB" id="4187110at2"/>
<feature type="transmembrane region" description="Helical" evidence="1">
    <location>
        <begin position="152"/>
        <end position="175"/>
    </location>
</feature>
<feature type="transmembrane region" description="Helical" evidence="1">
    <location>
        <begin position="230"/>
        <end position="252"/>
    </location>
</feature>
<dbReference type="Proteomes" id="UP000287296">
    <property type="component" value="Unassembled WGS sequence"/>
</dbReference>
<dbReference type="Pfam" id="PF12679">
    <property type="entry name" value="ABC2_membrane_2"/>
    <property type="match status" value="1"/>
</dbReference>
<dbReference type="EMBL" id="QYTW02000047">
    <property type="protein sequence ID" value="RST57016.1"/>
    <property type="molecule type" value="Genomic_DNA"/>
</dbReference>
<evidence type="ECO:0000313" key="3">
    <source>
        <dbReference type="EMBL" id="RST57016.1"/>
    </source>
</evidence>
<dbReference type="AlphaFoldDB" id="A0A429X0N3"/>
<keyword evidence="1" id="KW-1133">Transmembrane helix</keyword>
<reference evidence="2 5" key="2">
    <citation type="submission" date="2021-03" db="EMBL/GenBank/DDBJ databases">
        <title>Antimicrobial resistance genes in bacteria isolated from Japanese honey, and their potential for conferring macrolide and lincosamide resistance in the American foulbrood pathogen Paenibacillus larvae.</title>
        <authorList>
            <person name="Okamoto M."/>
            <person name="Kumagai M."/>
            <person name="Kanamori H."/>
            <person name="Takamatsu D."/>
        </authorList>
    </citation>
    <scope>NUCLEOTIDE SEQUENCE [LARGE SCALE GENOMIC DNA]</scope>
    <source>
        <strain evidence="2 5">J6TS1</strain>
    </source>
</reference>
<proteinExistence type="predicted"/>
<feature type="transmembrane region" description="Helical" evidence="1">
    <location>
        <begin position="21"/>
        <end position="42"/>
    </location>
</feature>
<organism evidence="3 4">
    <name type="scientific">Siminovitchia terrae</name>
    <name type="common">Bacillus terrae</name>
    <dbReference type="NCBI Taxonomy" id="1914933"/>
    <lineage>
        <taxon>Bacteria</taxon>
        <taxon>Bacillati</taxon>
        <taxon>Bacillota</taxon>
        <taxon>Bacilli</taxon>
        <taxon>Bacillales</taxon>
        <taxon>Bacillaceae</taxon>
        <taxon>Siminovitchia</taxon>
    </lineage>
</organism>
<gene>
    <name evidence="2" type="primary">yxlG</name>
    <name evidence="3" type="ORF">D5F11_025125</name>
    <name evidence="2" type="ORF">J6TS1_46180</name>
</gene>
<sequence length="258" mass="28567">MSTFFTLFRKEWLEAWRDKKLIWLPVVLCLLAVSQPISTYFMPEILEMAGNLPEGAVIELPVPSGEEVLAGTLSQIGMVGTVIFVLSAMGVVSNERNSGSLSLLMARPVSPFEYISSKWTAQALIFLISFTLSYGLSYYYTNLLFNEVKFHLFISSLGVYSLWILFTLSITLLLGTMMKKNGGIAGMSIIIVAGLTVIGSFFPKFMGWSPSNAQNQAVSILMTGKWEDSFGLMMFVSIALIVGLVLLSSFAFKKYESY</sequence>
<protein>
    <submittedName>
        <fullName evidence="3">ABC transporter permease</fullName>
    </submittedName>
    <submittedName>
        <fullName evidence="2">Transmembrane protein YxlG</fullName>
    </submittedName>
</protein>
<dbReference type="PANTHER" id="PTHR37305:SF1">
    <property type="entry name" value="MEMBRANE PROTEIN"/>
    <property type="match status" value="1"/>
</dbReference>
<dbReference type="RefSeq" id="WP_120119351.1">
    <property type="nucleotide sequence ID" value="NZ_BORI01000035.1"/>
</dbReference>
<dbReference type="GO" id="GO:0140359">
    <property type="term" value="F:ABC-type transporter activity"/>
    <property type="evidence" value="ECO:0007669"/>
    <property type="project" value="InterPro"/>
</dbReference>
<evidence type="ECO:0000313" key="4">
    <source>
        <dbReference type="Proteomes" id="UP000287296"/>
    </source>
</evidence>
<keyword evidence="1" id="KW-0472">Membrane</keyword>
<feature type="transmembrane region" description="Helical" evidence="1">
    <location>
        <begin position="182"/>
        <end position="202"/>
    </location>
</feature>
<accession>A0A429X0N3</accession>
<comment type="caution">
    <text evidence="3">The sequence shown here is derived from an EMBL/GenBank/DDBJ whole genome shotgun (WGS) entry which is preliminary data.</text>
</comment>
<dbReference type="PANTHER" id="PTHR37305">
    <property type="entry name" value="INTEGRAL MEMBRANE PROTEIN-RELATED"/>
    <property type="match status" value="1"/>
</dbReference>
<name>A0A429X0N3_SIMTE</name>
<evidence type="ECO:0000313" key="2">
    <source>
        <dbReference type="EMBL" id="GIN98748.1"/>
    </source>
</evidence>
<dbReference type="GO" id="GO:0005886">
    <property type="term" value="C:plasma membrane"/>
    <property type="evidence" value="ECO:0007669"/>
    <property type="project" value="UniProtKB-SubCell"/>
</dbReference>
<dbReference type="Proteomes" id="UP000680670">
    <property type="component" value="Unassembled WGS sequence"/>
</dbReference>
<feature type="transmembrane region" description="Helical" evidence="1">
    <location>
        <begin position="68"/>
        <end position="92"/>
    </location>
</feature>